<dbReference type="OrthoDB" id="9797501at2"/>
<protein>
    <recommendedName>
        <fullName evidence="4">Resolvase HTH domain-containing protein</fullName>
    </recommendedName>
</protein>
<evidence type="ECO:0000256" key="1">
    <source>
        <dbReference type="SAM" id="MobiDB-lite"/>
    </source>
</evidence>
<organism evidence="2 3">
    <name type="scientific">Eubacterium ramulus</name>
    <dbReference type="NCBI Taxonomy" id="39490"/>
    <lineage>
        <taxon>Bacteria</taxon>
        <taxon>Bacillati</taxon>
        <taxon>Bacillota</taxon>
        <taxon>Clostridia</taxon>
        <taxon>Eubacteriales</taxon>
        <taxon>Eubacteriaceae</taxon>
        <taxon>Eubacterium</taxon>
    </lineage>
</organism>
<dbReference type="Proteomes" id="UP000431304">
    <property type="component" value="Unassembled WGS sequence"/>
</dbReference>
<proteinExistence type="predicted"/>
<dbReference type="EMBL" id="WKRA01000065">
    <property type="protein sequence ID" value="MSD17541.1"/>
    <property type="molecule type" value="Genomic_DNA"/>
</dbReference>
<gene>
    <name evidence="2" type="ORF">GKE72_16115</name>
</gene>
<comment type="caution">
    <text evidence="2">The sequence shown here is derived from an EMBL/GenBank/DDBJ whole genome shotgun (WGS) entry which is preliminary data.</text>
</comment>
<reference evidence="2 3" key="1">
    <citation type="journal article" date="2019" name="Nat. Med.">
        <title>A library of human gut bacterial isolates paired with longitudinal multiomics data enables mechanistic microbiome research.</title>
        <authorList>
            <person name="Poyet M."/>
            <person name="Groussin M."/>
            <person name="Gibbons S.M."/>
            <person name="Avila-Pacheco J."/>
            <person name="Jiang X."/>
            <person name="Kearney S.M."/>
            <person name="Perrotta A.R."/>
            <person name="Berdy B."/>
            <person name="Zhao S."/>
            <person name="Lieberman T.D."/>
            <person name="Swanson P.K."/>
            <person name="Smith M."/>
            <person name="Roesemann S."/>
            <person name="Alexander J.E."/>
            <person name="Rich S.A."/>
            <person name="Livny J."/>
            <person name="Vlamakis H."/>
            <person name="Clish C."/>
            <person name="Bullock K."/>
            <person name="Deik A."/>
            <person name="Scott J."/>
            <person name="Pierce K.A."/>
            <person name="Xavier R.J."/>
            <person name="Alm E.J."/>
        </authorList>
    </citation>
    <scope>NUCLEOTIDE SEQUENCE [LARGE SCALE GENOMIC DNA]</scope>
    <source>
        <strain evidence="2 3">BIOML-A3</strain>
    </source>
</reference>
<dbReference type="AlphaFoldDB" id="A0A844E1R9"/>
<name>A0A844E1R9_EUBRA</name>
<evidence type="ECO:0000313" key="2">
    <source>
        <dbReference type="EMBL" id="MSD17541.1"/>
    </source>
</evidence>
<sequence>MEEQKQIGRRAGSQVITKKSKEMKSRNLKMSKCFDGNMSDKECIDILQISRNTYYKYKKELIERAGN</sequence>
<accession>A0A844E1R9</accession>
<feature type="region of interest" description="Disordered" evidence="1">
    <location>
        <begin position="1"/>
        <end position="24"/>
    </location>
</feature>
<dbReference type="GeneID" id="97390651"/>
<evidence type="ECO:0000313" key="3">
    <source>
        <dbReference type="Proteomes" id="UP000431304"/>
    </source>
</evidence>
<evidence type="ECO:0008006" key="4">
    <source>
        <dbReference type="Google" id="ProtNLM"/>
    </source>
</evidence>
<dbReference type="RefSeq" id="WP_021738319.1">
    <property type="nucleotide sequence ID" value="NZ_CP173382.1"/>
</dbReference>